<comment type="cofactor">
    <cofactor evidence="1">
        <name>(6R)-5,10-methylene-5,6,7,8-tetrahydrofolate</name>
        <dbReference type="ChEBI" id="CHEBI:15636"/>
    </cofactor>
</comment>
<keyword evidence="12" id="KW-0456">Lyase</keyword>
<feature type="binding site" evidence="8">
    <location>
        <begin position="244"/>
        <end position="248"/>
    </location>
    <ligand>
        <name>FAD</name>
        <dbReference type="ChEBI" id="CHEBI:57692"/>
    </ligand>
</feature>
<dbReference type="EC" id="4.1.99.3" evidence="2"/>
<feature type="binding site" evidence="8">
    <location>
        <position position="232"/>
    </location>
    <ligand>
        <name>FAD</name>
        <dbReference type="ChEBI" id="CHEBI:57692"/>
    </ligand>
</feature>
<dbReference type="PROSITE" id="PS00394">
    <property type="entry name" value="DNA_PHOTOLYASES_1_1"/>
    <property type="match status" value="1"/>
</dbReference>
<dbReference type="PANTHER" id="PTHR11455:SF9">
    <property type="entry name" value="CRYPTOCHROME CIRCADIAN CLOCK 5 ISOFORM X1"/>
    <property type="match status" value="1"/>
</dbReference>
<dbReference type="SUPFAM" id="SSF48173">
    <property type="entry name" value="Cryptochrome/photolyase FAD-binding domain"/>
    <property type="match status" value="1"/>
</dbReference>
<keyword evidence="6 10" id="KW-0157">Chromophore</keyword>
<keyword evidence="4 8" id="KW-0285">Flavoprotein</keyword>
<dbReference type="PRINTS" id="PR00147">
    <property type="entry name" value="DNAPHOTLYASE"/>
</dbReference>
<dbReference type="AlphaFoldDB" id="A0A2H3NNG6"/>
<dbReference type="PANTHER" id="PTHR11455">
    <property type="entry name" value="CRYPTOCHROME"/>
    <property type="match status" value="1"/>
</dbReference>
<dbReference type="GO" id="GO:0003904">
    <property type="term" value="F:deoxyribodipyrimidine photo-lyase activity"/>
    <property type="evidence" value="ECO:0007669"/>
    <property type="project" value="UniProtKB-EC"/>
</dbReference>
<feature type="site" description="Electron transfer via tryptophanyl radical" evidence="9">
    <location>
        <position position="315"/>
    </location>
</feature>
<protein>
    <recommendedName>
        <fullName evidence="3">Deoxyribodipyrimidine photo-lyase</fullName>
        <ecNumber evidence="2">4.1.99.3</ecNumber>
    </recommendedName>
</protein>
<name>A0A2H3NNG6_9BACT</name>
<dbReference type="GO" id="GO:0009416">
    <property type="term" value="P:response to light stimulus"/>
    <property type="evidence" value="ECO:0007669"/>
    <property type="project" value="TreeGrafter"/>
</dbReference>
<proteinExistence type="inferred from homology"/>
<dbReference type="InterPro" id="IPR006050">
    <property type="entry name" value="DNA_photolyase_N"/>
</dbReference>
<dbReference type="InterPro" id="IPR036134">
    <property type="entry name" value="Crypto/Photolyase_FAD-like_sf"/>
</dbReference>
<dbReference type="PROSITE" id="PS51645">
    <property type="entry name" value="PHR_CRY_ALPHA_BETA"/>
    <property type="match status" value="1"/>
</dbReference>
<dbReference type="OrthoDB" id="9772484at2"/>
<dbReference type="InterPro" id="IPR002081">
    <property type="entry name" value="Cryptochrome/DNA_photolyase_1"/>
</dbReference>
<evidence type="ECO:0000313" key="13">
    <source>
        <dbReference type="Proteomes" id="UP000221024"/>
    </source>
</evidence>
<dbReference type="GO" id="GO:0071949">
    <property type="term" value="F:FAD binding"/>
    <property type="evidence" value="ECO:0007669"/>
    <property type="project" value="TreeGrafter"/>
</dbReference>
<evidence type="ECO:0000256" key="7">
    <source>
        <dbReference type="ARBA" id="ARBA00033999"/>
    </source>
</evidence>
<comment type="catalytic activity">
    <reaction evidence="7">
        <text>cyclobutadipyrimidine (in DNA) = 2 pyrimidine residues (in DNA).</text>
        <dbReference type="EC" id="4.1.99.3"/>
    </reaction>
</comment>
<evidence type="ECO:0000256" key="4">
    <source>
        <dbReference type="ARBA" id="ARBA00022630"/>
    </source>
</evidence>
<evidence type="ECO:0000256" key="10">
    <source>
        <dbReference type="RuleBase" id="RU004182"/>
    </source>
</evidence>
<dbReference type="Pfam" id="PF00875">
    <property type="entry name" value="DNA_photolyase"/>
    <property type="match status" value="1"/>
</dbReference>
<dbReference type="InterPro" id="IPR014729">
    <property type="entry name" value="Rossmann-like_a/b/a_fold"/>
</dbReference>
<evidence type="ECO:0000256" key="9">
    <source>
        <dbReference type="PIRSR" id="PIRSR602081-2"/>
    </source>
</evidence>
<evidence type="ECO:0000256" key="8">
    <source>
        <dbReference type="PIRSR" id="PIRSR602081-1"/>
    </source>
</evidence>
<feature type="site" description="Electron transfer via tryptophanyl radical" evidence="9">
    <location>
        <position position="368"/>
    </location>
</feature>
<dbReference type="Gene3D" id="1.10.579.10">
    <property type="entry name" value="DNA Cyclobutane Dipyrimidine Photolyase, subunit A, domain 3"/>
    <property type="match status" value="1"/>
</dbReference>
<dbReference type="RefSeq" id="WP_098062426.1">
    <property type="nucleotide sequence ID" value="NZ_PDEP01000008.1"/>
</dbReference>
<dbReference type="InterPro" id="IPR018394">
    <property type="entry name" value="DNA_photolyase_1_CS_C"/>
</dbReference>
<feature type="domain" description="Photolyase/cryptochrome alpha/beta" evidence="11">
    <location>
        <begin position="3"/>
        <end position="131"/>
    </location>
</feature>
<evidence type="ECO:0000256" key="1">
    <source>
        <dbReference type="ARBA" id="ARBA00001932"/>
    </source>
</evidence>
<comment type="caution">
    <text evidence="12">The sequence shown here is derived from an EMBL/GenBank/DDBJ whole genome shotgun (WGS) entry which is preliminary data.</text>
</comment>
<evidence type="ECO:0000313" key="12">
    <source>
        <dbReference type="EMBL" id="PEN06533.1"/>
    </source>
</evidence>
<dbReference type="SUPFAM" id="SSF52425">
    <property type="entry name" value="Cryptochrome/photolyase, N-terminal domain"/>
    <property type="match status" value="1"/>
</dbReference>
<evidence type="ECO:0000259" key="11">
    <source>
        <dbReference type="PROSITE" id="PS51645"/>
    </source>
</evidence>
<feature type="binding site" evidence="8">
    <location>
        <position position="281"/>
    </location>
    <ligand>
        <name>FAD</name>
        <dbReference type="ChEBI" id="CHEBI:57692"/>
    </ligand>
</feature>
<sequence length="483" mass="54729">MPNVSLVWLRHDLRLCDNPALHDAAQQGAVVPVFVWDPDGEAPWQPGGAHRWWLHKSLQSLRSDLEAAGSRLILREGPAEQALLDCAESVGATHLHWNQRYEPTLAAQAQTVADALNAAGCTPVFHETQLLHDPEGVETTSGGPYHVYTPFWKKVTGHDLLRTDAPPLGAPDLSGTVPDAWPDSTSVHDLRLHPKHHDGTDWTGGLADTWTPGEAAAHERLQYTLNHVIADYETERDRPDHDGTSRLSPYLHHGEISPLQVWQAVTDWADANDAHEEAKPYLQELVWREFAYHMVHHYPTIPDETYRDKFKDFAWTDDAEALQRWQQGQTGYPIVDAGMRQLRETGWMHNRVRMIVGSFLTKDLLIHWYHGERWFWDHLVDGNLANNAMGWQWSAGSGADAQPFFRIFNPVSQGERHDPNGDYVRRWVPELRDLPTSDLHAPWEASTRTLRKAGITLGDTYPKPIVDHSQARDAAMAAYDEVR</sequence>
<feature type="site" description="Electron transfer via tryptophanyl radical" evidence="9">
    <location>
        <position position="391"/>
    </location>
</feature>
<gene>
    <name evidence="12" type="ORF">CRI93_09645</name>
</gene>
<dbReference type="InterPro" id="IPR005101">
    <property type="entry name" value="Cryptochr/Photolyase_FAD-bd"/>
</dbReference>
<evidence type="ECO:0000256" key="5">
    <source>
        <dbReference type="ARBA" id="ARBA00022827"/>
    </source>
</evidence>
<dbReference type="Pfam" id="PF03441">
    <property type="entry name" value="FAD_binding_7"/>
    <property type="match status" value="1"/>
</dbReference>
<dbReference type="Proteomes" id="UP000221024">
    <property type="component" value="Unassembled WGS sequence"/>
</dbReference>
<dbReference type="InterPro" id="IPR036155">
    <property type="entry name" value="Crypto/Photolyase_N_sf"/>
</dbReference>
<keyword evidence="5 8" id="KW-0274">FAD</keyword>
<dbReference type="FunFam" id="1.10.579.10:FF:000003">
    <property type="entry name" value="Deoxyribodipyrimidine photo-lyase"/>
    <property type="match status" value="1"/>
</dbReference>
<dbReference type="EMBL" id="PDEP01000008">
    <property type="protein sequence ID" value="PEN06533.1"/>
    <property type="molecule type" value="Genomic_DNA"/>
</dbReference>
<dbReference type="Gene3D" id="3.40.50.620">
    <property type="entry name" value="HUPs"/>
    <property type="match status" value="1"/>
</dbReference>
<keyword evidence="13" id="KW-1185">Reference proteome</keyword>
<reference evidence="12 13" key="1">
    <citation type="submission" date="2017-10" db="EMBL/GenBank/DDBJ databases">
        <title>Draft genome of Longimonas halophila.</title>
        <authorList>
            <person name="Goh K.M."/>
            <person name="Shamsir M.S."/>
            <person name="Lim S.W."/>
        </authorList>
    </citation>
    <scope>NUCLEOTIDE SEQUENCE [LARGE SCALE GENOMIC DNA]</scope>
    <source>
        <strain evidence="12 13">KCTC 42399</strain>
    </source>
</reference>
<evidence type="ECO:0000256" key="2">
    <source>
        <dbReference type="ARBA" id="ARBA00013149"/>
    </source>
</evidence>
<evidence type="ECO:0000256" key="3">
    <source>
        <dbReference type="ARBA" id="ARBA00014046"/>
    </source>
</evidence>
<comment type="similarity">
    <text evidence="10">Belongs to the DNA photolyase family.</text>
</comment>
<dbReference type="Gene3D" id="1.25.40.80">
    <property type="match status" value="1"/>
</dbReference>
<comment type="cofactor">
    <cofactor evidence="8">
        <name>FAD</name>
        <dbReference type="ChEBI" id="CHEBI:57692"/>
    </cofactor>
    <text evidence="8">Binds 1 FAD per subunit.</text>
</comment>
<accession>A0A2H3NNG6</accession>
<organism evidence="12 13">
    <name type="scientific">Longimonas halophila</name>
    <dbReference type="NCBI Taxonomy" id="1469170"/>
    <lineage>
        <taxon>Bacteria</taxon>
        <taxon>Pseudomonadati</taxon>
        <taxon>Rhodothermota</taxon>
        <taxon>Rhodothermia</taxon>
        <taxon>Rhodothermales</taxon>
        <taxon>Salisaetaceae</taxon>
        <taxon>Longimonas</taxon>
    </lineage>
</organism>
<evidence type="ECO:0000256" key="6">
    <source>
        <dbReference type="ARBA" id="ARBA00022991"/>
    </source>
</evidence>
<dbReference type="GO" id="GO:0003677">
    <property type="term" value="F:DNA binding"/>
    <property type="evidence" value="ECO:0007669"/>
    <property type="project" value="TreeGrafter"/>
</dbReference>
<dbReference type="GO" id="GO:0000719">
    <property type="term" value="P:photoreactive repair"/>
    <property type="evidence" value="ECO:0007669"/>
    <property type="project" value="UniProtKB-ARBA"/>
</dbReference>